<proteinExistence type="predicted"/>
<dbReference type="Proteomes" id="UP000261003">
    <property type="component" value="Unassembled WGS sequence"/>
</dbReference>
<dbReference type="EMBL" id="JABDSI010000137">
    <property type="protein sequence ID" value="NMW42433.1"/>
    <property type="molecule type" value="Genomic_DNA"/>
</dbReference>
<dbReference type="AlphaFoldDB" id="A0A3E4WAH6"/>
<dbReference type="EMBL" id="QSTG01000052">
    <property type="protein sequence ID" value="RGM39219.1"/>
    <property type="molecule type" value="Genomic_DNA"/>
</dbReference>
<dbReference type="RefSeq" id="WP_117720552.1">
    <property type="nucleotide sequence ID" value="NZ_JABDSI010000137.1"/>
</dbReference>
<evidence type="ECO:0000313" key="4">
    <source>
        <dbReference type="Proteomes" id="UP000261003"/>
    </source>
</evidence>
<comment type="caution">
    <text evidence="3">The sequence shown here is derived from an EMBL/GenBank/DDBJ whole genome shotgun (WGS) entry which is preliminary data.</text>
</comment>
<feature type="domain" description="KilA-N" evidence="1">
    <location>
        <begin position="9"/>
        <end position="112"/>
    </location>
</feature>
<dbReference type="InterPro" id="IPR036887">
    <property type="entry name" value="HTH_APSES_sf"/>
</dbReference>
<dbReference type="SMART" id="SM01252">
    <property type="entry name" value="KilA-N"/>
    <property type="match status" value="1"/>
</dbReference>
<reference evidence="3 4" key="1">
    <citation type="submission" date="2018-08" db="EMBL/GenBank/DDBJ databases">
        <title>A genome reference for cultivated species of the human gut microbiota.</title>
        <authorList>
            <person name="Zou Y."/>
            <person name="Xue W."/>
            <person name="Luo G."/>
        </authorList>
    </citation>
    <scope>NUCLEOTIDE SEQUENCE [LARGE SCALE GENOMIC DNA]</scope>
    <source>
        <strain evidence="3 4">OM08-13BH</strain>
    </source>
</reference>
<dbReference type="InterPro" id="IPR018004">
    <property type="entry name" value="KilA/APSES_HTH"/>
</dbReference>
<protein>
    <submittedName>
        <fullName evidence="3">KilA-N domain-containing protein</fullName>
    </submittedName>
</protein>
<evidence type="ECO:0000313" key="2">
    <source>
        <dbReference type="EMBL" id="NMW42433.1"/>
    </source>
</evidence>
<accession>A0A3E4WAH6</accession>
<dbReference type="SUPFAM" id="SSF54616">
    <property type="entry name" value="DNA-binding domain of Mlu1-box binding protein MBP1"/>
    <property type="match status" value="1"/>
</dbReference>
<evidence type="ECO:0000259" key="1">
    <source>
        <dbReference type="PROSITE" id="PS51301"/>
    </source>
</evidence>
<sequence length="161" mass="18703">MPIRKTEFPIIKRDVNETYIALRLTDGYVNASALCEACDKNLDDYIRLKTTDEFMKELSKEINIPVSDLVQPFESRNRTINGTWVHPQMAINLAQWASPKLAVLVPQWVFLWMSEQSTDVKESPVENPKNKFDDYDPNFKRLIQKAIAYDPRKGSKRTPKK</sequence>
<name>A0A3E4WAH6_PHOVU</name>
<dbReference type="PROSITE" id="PS51301">
    <property type="entry name" value="KILA_N"/>
    <property type="match status" value="1"/>
</dbReference>
<evidence type="ECO:0000313" key="3">
    <source>
        <dbReference type="EMBL" id="RGM39219.1"/>
    </source>
</evidence>
<dbReference type="Pfam" id="PF04383">
    <property type="entry name" value="KilA-N"/>
    <property type="match status" value="1"/>
</dbReference>
<organism evidence="3 4">
    <name type="scientific">Phocaeicola vulgatus</name>
    <name type="common">Bacteroides vulgatus</name>
    <dbReference type="NCBI Taxonomy" id="821"/>
    <lineage>
        <taxon>Bacteria</taxon>
        <taxon>Pseudomonadati</taxon>
        <taxon>Bacteroidota</taxon>
        <taxon>Bacteroidia</taxon>
        <taxon>Bacteroidales</taxon>
        <taxon>Bacteroidaceae</taxon>
        <taxon>Phocaeicola</taxon>
    </lineage>
</organism>
<dbReference type="Proteomes" id="UP000583639">
    <property type="component" value="Unassembled WGS sequence"/>
</dbReference>
<gene>
    <name evidence="3" type="ORF">DXC16_20915</name>
    <name evidence="2" type="ORF">HKQ55_20475</name>
</gene>
<dbReference type="InterPro" id="IPR017880">
    <property type="entry name" value="KilA_N"/>
</dbReference>
<evidence type="ECO:0000313" key="5">
    <source>
        <dbReference type="Proteomes" id="UP000583639"/>
    </source>
</evidence>
<reference evidence="2 5" key="2">
    <citation type="submission" date="2020-04" db="EMBL/GenBank/DDBJ databases">
        <title>A novel gut-associated lysogenic phage, Bacteroides phage BV01, alters the host transcriptome and bile acid metabolism in Bacteroides vulgatus.</title>
        <authorList>
            <person name="Campbell D.E."/>
            <person name="Ly L."/>
            <person name="Ridlon J.M."/>
            <person name="Hsiao A."/>
            <person name="Degnan P.H."/>
        </authorList>
    </citation>
    <scope>NUCLEOTIDE SEQUENCE [LARGE SCALE GENOMIC DNA]</scope>
    <source>
        <strain evidence="2 5">VPI-BV8526</strain>
    </source>
</reference>
<dbReference type="GO" id="GO:0003677">
    <property type="term" value="F:DNA binding"/>
    <property type="evidence" value="ECO:0007669"/>
    <property type="project" value="InterPro"/>
</dbReference>